<evidence type="ECO:0000256" key="1">
    <source>
        <dbReference type="ARBA" id="ARBA00009481"/>
    </source>
</evidence>
<accession>A0ABZ2N6A7</accession>
<dbReference type="PANTHER" id="PTHR12526:SF638">
    <property type="entry name" value="SPORE COAT PROTEIN SA"/>
    <property type="match status" value="1"/>
</dbReference>
<dbReference type="Proteomes" id="UP001387364">
    <property type="component" value="Chromosome"/>
</dbReference>
<dbReference type="Gene3D" id="3.40.50.2000">
    <property type="entry name" value="Glycogen Phosphorylase B"/>
    <property type="match status" value="2"/>
</dbReference>
<protein>
    <submittedName>
        <fullName evidence="4">Glycosyltransferase family 4 protein</fullName>
        <ecNumber evidence="4">2.4.-.-</ecNumber>
    </submittedName>
</protein>
<dbReference type="Pfam" id="PF13439">
    <property type="entry name" value="Glyco_transf_4"/>
    <property type="match status" value="1"/>
</dbReference>
<evidence type="ECO:0000259" key="2">
    <source>
        <dbReference type="Pfam" id="PF00534"/>
    </source>
</evidence>
<dbReference type="InterPro" id="IPR028098">
    <property type="entry name" value="Glyco_trans_4-like_N"/>
</dbReference>
<evidence type="ECO:0000313" key="4">
    <source>
        <dbReference type="EMBL" id="WXB92911.1"/>
    </source>
</evidence>
<name>A0ABZ2N6A7_9BACI</name>
<organism evidence="4 5">
    <name type="scientific">Bacillus kandeliae</name>
    <dbReference type="NCBI Taxonomy" id="3129297"/>
    <lineage>
        <taxon>Bacteria</taxon>
        <taxon>Bacillati</taxon>
        <taxon>Bacillota</taxon>
        <taxon>Bacilli</taxon>
        <taxon>Bacillales</taxon>
        <taxon>Bacillaceae</taxon>
        <taxon>Bacillus</taxon>
    </lineage>
</organism>
<dbReference type="RefSeq" id="WP_338751909.1">
    <property type="nucleotide sequence ID" value="NZ_CP147404.1"/>
</dbReference>
<dbReference type="GO" id="GO:0016757">
    <property type="term" value="F:glycosyltransferase activity"/>
    <property type="evidence" value="ECO:0007669"/>
    <property type="project" value="UniProtKB-KW"/>
</dbReference>
<keyword evidence="5" id="KW-1185">Reference proteome</keyword>
<dbReference type="InterPro" id="IPR001296">
    <property type="entry name" value="Glyco_trans_1"/>
</dbReference>
<reference evidence="4 5" key="1">
    <citation type="submission" date="2024-02" db="EMBL/GenBank/DDBJ databases">
        <title>Seven novel Bacillus-like species.</title>
        <authorList>
            <person name="Liu G."/>
        </authorList>
    </citation>
    <scope>NUCLEOTIDE SEQUENCE [LARGE SCALE GENOMIC DNA]</scope>
    <source>
        <strain evidence="4 5">FJAT-52991</strain>
    </source>
</reference>
<feature type="domain" description="Glycosyl transferase family 1" evidence="2">
    <location>
        <begin position="181"/>
        <end position="337"/>
    </location>
</feature>
<dbReference type="SUPFAM" id="SSF53756">
    <property type="entry name" value="UDP-Glycosyltransferase/glycogen phosphorylase"/>
    <property type="match status" value="1"/>
</dbReference>
<sequence length="365" mass="41008">MKVLHLISGGEKGGSRKHVITLLEQFSSEEVTLAVFQEGQLSQEARESGIRTECFRQSSRYDLSVLNKLASFIQKEGFDVLHTHGPRANLFGIYLKKKTGIRWVTTVHSDPSLDFVKSGLKGKIFTTLSMYAVKQMDGYFAVSERFKQNLIKLGINGEKIQTVYNGIQFTNEKATPLPRSEWGLTDQDFVMAMVARLHPIKGHTIVFDAMTAFAEEERPHLLLVGDGPIEEELMNEVKRRQLDRHVHFLGFRSDVDHIYAASDLALLASFSESFPLALLEAANQHVPIITTDVGGVGELIHHGQTGWIVPTKDAKAYEEALREAMNRGDQLKEMGDQLYDFASARFSLEQLAEAHRSVYVKLTDI</sequence>
<dbReference type="PANTHER" id="PTHR12526">
    <property type="entry name" value="GLYCOSYLTRANSFERASE"/>
    <property type="match status" value="1"/>
</dbReference>
<evidence type="ECO:0000313" key="5">
    <source>
        <dbReference type="Proteomes" id="UP001387364"/>
    </source>
</evidence>
<gene>
    <name evidence="4" type="ORF">WDJ61_17055</name>
</gene>
<dbReference type="EC" id="2.4.-.-" evidence="4"/>
<dbReference type="Pfam" id="PF00534">
    <property type="entry name" value="Glycos_transf_1"/>
    <property type="match status" value="1"/>
</dbReference>
<dbReference type="EMBL" id="CP147404">
    <property type="protein sequence ID" value="WXB92911.1"/>
    <property type="molecule type" value="Genomic_DNA"/>
</dbReference>
<keyword evidence="4" id="KW-0808">Transferase</keyword>
<evidence type="ECO:0000259" key="3">
    <source>
        <dbReference type="Pfam" id="PF13439"/>
    </source>
</evidence>
<keyword evidence="4" id="KW-0328">Glycosyltransferase</keyword>
<dbReference type="CDD" id="cd03801">
    <property type="entry name" value="GT4_PimA-like"/>
    <property type="match status" value="1"/>
</dbReference>
<proteinExistence type="inferred from homology"/>
<comment type="similarity">
    <text evidence="1">Belongs to the glycosyltransferase group 1 family. Glycosyltransferase 4 subfamily.</text>
</comment>
<feature type="domain" description="Glycosyltransferase subfamily 4-like N-terminal" evidence="3">
    <location>
        <begin position="13"/>
        <end position="167"/>
    </location>
</feature>